<reference evidence="10" key="1">
    <citation type="journal article" date="2023" name="Mol. Biol. Evol.">
        <title>Third-Generation Sequencing Reveals the Adaptive Role of the Epigenome in Three Deep-Sea Polychaetes.</title>
        <authorList>
            <person name="Perez M."/>
            <person name="Aroh O."/>
            <person name="Sun Y."/>
            <person name="Lan Y."/>
            <person name="Juniper S.K."/>
            <person name="Young C.R."/>
            <person name="Angers B."/>
            <person name="Qian P.Y."/>
        </authorList>
    </citation>
    <scope>NUCLEOTIDE SEQUENCE</scope>
    <source>
        <strain evidence="10">P08H-3</strain>
    </source>
</reference>
<dbReference type="Proteomes" id="UP001208570">
    <property type="component" value="Unassembled WGS sequence"/>
</dbReference>
<comment type="subcellular location">
    <subcellularLocation>
        <location evidence="1">Membrane</location>
        <topology evidence="1">Multi-pass membrane protein</topology>
    </subcellularLocation>
</comment>
<keyword evidence="5 9" id="KW-0472">Membrane</keyword>
<comment type="caution">
    <text evidence="10">The sequence shown here is derived from an EMBL/GenBank/DDBJ whole genome shotgun (WGS) entry which is preliminary data.</text>
</comment>
<keyword evidence="4 9" id="KW-1133">Transmembrane helix</keyword>
<comment type="catalytic activity">
    <reaction evidence="8">
        <text>a 1-O-(1Z-alkenyl)-sn-glycero-3-phosphocholine + H2O = a 2,3-saturated aldehyde + sn-glycerol 3-phosphocholine</text>
        <dbReference type="Rhea" id="RHEA:22544"/>
        <dbReference type="ChEBI" id="CHEBI:15377"/>
        <dbReference type="ChEBI" id="CHEBI:16870"/>
        <dbReference type="ChEBI" id="CHEBI:73359"/>
        <dbReference type="ChEBI" id="CHEBI:77287"/>
        <dbReference type="EC" id="3.3.2.2"/>
    </reaction>
</comment>
<evidence type="ECO:0000256" key="8">
    <source>
        <dbReference type="ARBA" id="ARBA00049560"/>
    </source>
</evidence>
<evidence type="ECO:0000256" key="2">
    <source>
        <dbReference type="ARBA" id="ARBA00007375"/>
    </source>
</evidence>
<evidence type="ECO:0000256" key="5">
    <source>
        <dbReference type="ARBA" id="ARBA00023136"/>
    </source>
</evidence>
<evidence type="ECO:0000256" key="4">
    <source>
        <dbReference type="ARBA" id="ARBA00022989"/>
    </source>
</evidence>
<dbReference type="Pfam" id="PF07947">
    <property type="entry name" value="YhhN"/>
    <property type="match status" value="1"/>
</dbReference>
<comment type="catalytic activity">
    <reaction evidence="7">
        <text>a 1-O-(1Z-alkenyl)-sn-glycero-3-phosphoethanolamine + H2O = a 2,3-saturated aldehyde + sn-glycero-3-phosphoethanolamine</text>
        <dbReference type="Rhea" id="RHEA:16905"/>
        <dbReference type="ChEBI" id="CHEBI:15377"/>
        <dbReference type="ChEBI" id="CHEBI:73359"/>
        <dbReference type="ChEBI" id="CHEBI:77288"/>
        <dbReference type="ChEBI" id="CHEBI:143890"/>
        <dbReference type="EC" id="3.3.2.2"/>
    </reaction>
</comment>
<evidence type="ECO:0000256" key="9">
    <source>
        <dbReference type="SAM" id="Phobius"/>
    </source>
</evidence>
<dbReference type="GO" id="GO:0047408">
    <property type="term" value="F:alkenylglycerophosphocholine hydrolase activity"/>
    <property type="evidence" value="ECO:0007669"/>
    <property type="project" value="UniProtKB-EC"/>
</dbReference>
<keyword evidence="11" id="KW-1185">Reference proteome</keyword>
<evidence type="ECO:0000256" key="7">
    <source>
        <dbReference type="ARBA" id="ARBA00049458"/>
    </source>
</evidence>
<gene>
    <name evidence="10" type="ORF">LSH36_281g07026</name>
</gene>
<dbReference type="PANTHER" id="PTHR31885:SF6">
    <property type="entry name" value="GH04784P"/>
    <property type="match status" value="1"/>
</dbReference>
<feature type="transmembrane region" description="Helical" evidence="9">
    <location>
        <begin position="95"/>
        <end position="113"/>
    </location>
</feature>
<dbReference type="EMBL" id="JAODUP010000281">
    <property type="protein sequence ID" value="KAK2153932.1"/>
    <property type="molecule type" value="Genomic_DNA"/>
</dbReference>
<dbReference type="AlphaFoldDB" id="A0AAD9JJN6"/>
<accession>A0AAD9JJN6</accession>
<feature type="transmembrane region" description="Helical" evidence="9">
    <location>
        <begin position="37"/>
        <end position="60"/>
    </location>
</feature>
<protein>
    <recommendedName>
        <fullName evidence="6">lysoplasmalogenase</fullName>
        <ecNumber evidence="6">3.3.2.2</ecNumber>
    </recommendedName>
</protein>
<organism evidence="10 11">
    <name type="scientific">Paralvinella palmiformis</name>
    <dbReference type="NCBI Taxonomy" id="53620"/>
    <lineage>
        <taxon>Eukaryota</taxon>
        <taxon>Metazoa</taxon>
        <taxon>Spiralia</taxon>
        <taxon>Lophotrochozoa</taxon>
        <taxon>Annelida</taxon>
        <taxon>Polychaeta</taxon>
        <taxon>Sedentaria</taxon>
        <taxon>Canalipalpata</taxon>
        <taxon>Terebellida</taxon>
        <taxon>Terebelliformia</taxon>
        <taxon>Alvinellidae</taxon>
        <taxon>Paralvinella</taxon>
    </lineage>
</organism>
<evidence type="ECO:0000256" key="3">
    <source>
        <dbReference type="ARBA" id="ARBA00022692"/>
    </source>
</evidence>
<feature type="transmembrane region" description="Helical" evidence="9">
    <location>
        <begin position="143"/>
        <end position="162"/>
    </location>
</feature>
<feature type="transmembrane region" description="Helical" evidence="9">
    <location>
        <begin position="119"/>
        <end position="136"/>
    </location>
</feature>
<sequence length="247" mass="27809">MTKPLTVLKSVGPKLVPFFKTVTIFFVLFGEESKLESVFYCAIKCLPIISLIIFVLLHGMSFSEYYSYSRKILLGLIFSCLGDAFLVWKNGYFEHGIVMFAIAQVFYAAAFGFRPLNPYAGAVCATLAAITFGYVLPGLNGVFVYLGALYMVLIFTMVWRAVARVQFFDDLWTWTKLCSCFGAVFFLVSDFIIALDIFRFQVPYSHPLIMFTYYAAQLGISLSVVDSQVDALLDKTRNTNQNGIIRS</sequence>
<keyword evidence="3 9" id="KW-0812">Transmembrane</keyword>
<proteinExistence type="inferred from homology"/>
<feature type="transmembrane region" description="Helical" evidence="9">
    <location>
        <begin position="12"/>
        <end position="30"/>
    </location>
</feature>
<feature type="transmembrane region" description="Helical" evidence="9">
    <location>
        <begin position="207"/>
        <end position="225"/>
    </location>
</feature>
<dbReference type="EC" id="3.3.2.2" evidence="6"/>
<evidence type="ECO:0000256" key="6">
    <source>
        <dbReference type="ARBA" id="ARBA00035673"/>
    </source>
</evidence>
<dbReference type="GO" id="GO:0016020">
    <property type="term" value="C:membrane"/>
    <property type="evidence" value="ECO:0007669"/>
    <property type="project" value="UniProtKB-SubCell"/>
</dbReference>
<evidence type="ECO:0000313" key="11">
    <source>
        <dbReference type="Proteomes" id="UP001208570"/>
    </source>
</evidence>
<name>A0AAD9JJN6_9ANNE</name>
<comment type="similarity">
    <text evidence="2">Belongs to the TMEM86 family.</text>
</comment>
<dbReference type="InterPro" id="IPR012506">
    <property type="entry name" value="TMEM86B-like"/>
</dbReference>
<feature type="transmembrane region" description="Helical" evidence="9">
    <location>
        <begin position="174"/>
        <end position="195"/>
    </location>
</feature>
<evidence type="ECO:0000256" key="1">
    <source>
        <dbReference type="ARBA" id="ARBA00004141"/>
    </source>
</evidence>
<evidence type="ECO:0000313" key="10">
    <source>
        <dbReference type="EMBL" id="KAK2153932.1"/>
    </source>
</evidence>
<dbReference type="PANTHER" id="PTHR31885">
    <property type="entry name" value="GH04784P"/>
    <property type="match status" value="1"/>
</dbReference>